<gene>
    <name evidence="5" type="ORF">CHS0354_017267</name>
</gene>
<dbReference type="SUPFAM" id="SSF49785">
    <property type="entry name" value="Galactose-binding domain-like"/>
    <property type="match status" value="2"/>
</dbReference>
<proteinExistence type="predicted"/>
<dbReference type="GO" id="GO:0004553">
    <property type="term" value="F:hydrolase activity, hydrolyzing O-glycosyl compounds"/>
    <property type="evidence" value="ECO:0007669"/>
    <property type="project" value="InterPro"/>
</dbReference>
<evidence type="ECO:0000259" key="4">
    <source>
        <dbReference type="Pfam" id="PF21467"/>
    </source>
</evidence>
<dbReference type="AlphaFoldDB" id="A0AAE0S6A9"/>
<evidence type="ECO:0000313" key="5">
    <source>
        <dbReference type="EMBL" id="KAK3586161.1"/>
    </source>
</evidence>
<protein>
    <recommendedName>
        <fullName evidence="7">Beta-galactosidase</fullName>
    </recommendedName>
</protein>
<accession>A0AAE0S6A9</accession>
<dbReference type="InterPro" id="IPR001944">
    <property type="entry name" value="Glycoside_Hdrlase_35"/>
</dbReference>
<keyword evidence="2" id="KW-0326">Glycosidase</keyword>
<reference evidence="5" key="3">
    <citation type="submission" date="2023-05" db="EMBL/GenBank/DDBJ databases">
        <authorList>
            <person name="Smith C.H."/>
        </authorList>
    </citation>
    <scope>NUCLEOTIDE SEQUENCE</scope>
    <source>
        <strain evidence="5">CHS0354</strain>
        <tissue evidence="5">Mantle</tissue>
    </source>
</reference>
<reference evidence="5" key="1">
    <citation type="journal article" date="2021" name="Genome Biol. Evol.">
        <title>A High-Quality Reference Genome for a Parasitic Bivalve with Doubly Uniparental Inheritance (Bivalvia: Unionida).</title>
        <authorList>
            <person name="Smith C.H."/>
        </authorList>
    </citation>
    <scope>NUCLEOTIDE SEQUENCE</scope>
    <source>
        <strain evidence="5">CHS0354</strain>
    </source>
</reference>
<evidence type="ECO:0000313" key="6">
    <source>
        <dbReference type="Proteomes" id="UP001195483"/>
    </source>
</evidence>
<reference evidence="5" key="2">
    <citation type="journal article" date="2021" name="Genome Biol. Evol.">
        <title>Developing a high-quality reference genome for a parasitic bivalve with doubly uniparental inheritance (Bivalvia: Unionida).</title>
        <authorList>
            <person name="Smith C.H."/>
        </authorList>
    </citation>
    <scope>NUCLEOTIDE SEQUENCE</scope>
    <source>
        <strain evidence="5">CHS0354</strain>
        <tissue evidence="5">Mantle</tissue>
    </source>
</reference>
<dbReference type="EMBL" id="JAEAOA010001061">
    <property type="protein sequence ID" value="KAK3586161.1"/>
    <property type="molecule type" value="Genomic_DNA"/>
</dbReference>
<name>A0AAE0S6A9_9BIVA</name>
<dbReference type="InterPro" id="IPR048912">
    <property type="entry name" value="BetaGal1-like_ABD1"/>
</dbReference>
<organism evidence="5 6">
    <name type="scientific">Potamilus streckersoni</name>
    <dbReference type="NCBI Taxonomy" id="2493646"/>
    <lineage>
        <taxon>Eukaryota</taxon>
        <taxon>Metazoa</taxon>
        <taxon>Spiralia</taxon>
        <taxon>Lophotrochozoa</taxon>
        <taxon>Mollusca</taxon>
        <taxon>Bivalvia</taxon>
        <taxon>Autobranchia</taxon>
        <taxon>Heteroconchia</taxon>
        <taxon>Palaeoheterodonta</taxon>
        <taxon>Unionida</taxon>
        <taxon>Unionoidea</taxon>
        <taxon>Unionidae</taxon>
        <taxon>Ambleminae</taxon>
        <taxon>Lampsilini</taxon>
        <taxon>Potamilus</taxon>
    </lineage>
</organism>
<dbReference type="PANTHER" id="PTHR23421">
    <property type="entry name" value="BETA-GALACTOSIDASE RELATED"/>
    <property type="match status" value="1"/>
</dbReference>
<sequence>MDVEDILRLVENPVTIETPVAMEMLNIHKGYGQNFGYVMYRCNQTIPTGNHTLTFTSMPLDRAQVFVNGKMVSTLDWKNTNLSMTLTEASLNQQENRLDILVENHGRVNYVQAGYNYFNEERKGINGDVHLNGNTLKNWTIFPLEMKQNLLQGALESKAWKSNKPNADSPTLCTATLHLSEKPKDTFLKLPGWIKGTVYVNNFNLGRYWTIGPQQTLYVPGPILKKGNNTILVFEQHKMGEEIVFQDTPILS</sequence>
<dbReference type="Pfam" id="PF21467">
    <property type="entry name" value="BetaGal_gal-bd"/>
    <property type="match status" value="1"/>
</dbReference>
<keyword evidence="6" id="KW-1185">Reference proteome</keyword>
<dbReference type="InterPro" id="IPR008979">
    <property type="entry name" value="Galactose-bd-like_sf"/>
</dbReference>
<evidence type="ECO:0000259" key="3">
    <source>
        <dbReference type="Pfam" id="PF21317"/>
    </source>
</evidence>
<keyword evidence="1" id="KW-0378">Hydrolase</keyword>
<evidence type="ECO:0008006" key="7">
    <source>
        <dbReference type="Google" id="ProtNLM"/>
    </source>
</evidence>
<dbReference type="FunFam" id="2.60.120.260:FF:000049">
    <property type="entry name" value="Beta-galactosidase"/>
    <property type="match status" value="1"/>
</dbReference>
<evidence type="ECO:0000256" key="1">
    <source>
        <dbReference type="ARBA" id="ARBA00022801"/>
    </source>
</evidence>
<dbReference type="InterPro" id="IPR048913">
    <property type="entry name" value="BetaGal_gal-bd"/>
</dbReference>
<dbReference type="GO" id="GO:0005975">
    <property type="term" value="P:carbohydrate metabolic process"/>
    <property type="evidence" value="ECO:0007669"/>
    <property type="project" value="InterPro"/>
</dbReference>
<feature type="domain" description="Beta-galactosidase 1-like first all-beta" evidence="3">
    <location>
        <begin position="32"/>
        <end position="145"/>
    </location>
</feature>
<dbReference type="Proteomes" id="UP001195483">
    <property type="component" value="Unassembled WGS sequence"/>
</dbReference>
<comment type="caution">
    <text evidence="5">The sequence shown here is derived from an EMBL/GenBank/DDBJ whole genome shotgun (WGS) entry which is preliminary data.</text>
</comment>
<feature type="domain" description="Beta-galactosidase galactose-binding" evidence="4">
    <location>
        <begin position="170"/>
        <end position="229"/>
    </location>
</feature>
<dbReference type="Pfam" id="PF21317">
    <property type="entry name" value="BetaGal_ABD_1"/>
    <property type="match status" value="1"/>
</dbReference>
<dbReference type="Gene3D" id="2.60.120.260">
    <property type="entry name" value="Galactose-binding domain-like"/>
    <property type="match status" value="2"/>
</dbReference>
<evidence type="ECO:0000256" key="2">
    <source>
        <dbReference type="ARBA" id="ARBA00023295"/>
    </source>
</evidence>